<dbReference type="EMBL" id="AP022569">
    <property type="protein sequence ID" value="BBX44604.1"/>
    <property type="molecule type" value="Genomic_DNA"/>
</dbReference>
<evidence type="ECO:0000256" key="1">
    <source>
        <dbReference type="SAM" id="MobiDB-lite"/>
    </source>
</evidence>
<keyword evidence="4" id="KW-1185">Reference proteome</keyword>
<keyword evidence="2" id="KW-0472">Membrane</keyword>
<dbReference type="KEGG" id="mcoo:MCOO_06190"/>
<keyword evidence="2" id="KW-0812">Transmembrane</keyword>
<keyword evidence="2" id="KW-1133">Transmembrane helix</keyword>
<protein>
    <recommendedName>
        <fullName evidence="5">TIGR02234 family membrane protein</fullName>
    </recommendedName>
</protein>
<feature type="region of interest" description="Disordered" evidence="1">
    <location>
        <begin position="189"/>
        <end position="223"/>
    </location>
</feature>
<dbReference type="NCBIfam" id="TIGR02234">
    <property type="entry name" value="trp_oprn_chp"/>
    <property type="match status" value="1"/>
</dbReference>
<evidence type="ECO:0000313" key="4">
    <source>
        <dbReference type="Proteomes" id="UP000465866"/>
    </source>
</evidence>
<evidence type="ECO:0000256" key="2">
    <source>
        <dbReference type="SAM" id="Phobius"/>
    </source>
</evidence>
<evidence type="ECO:0008006" key="5">
    <source>
        <dbReference type="Google" id="ProtNLM"/>
    </source>
</evidence>
<feature type="transmembrane region" description="Helical" evidence="2">
    <location>
        <begin position="54"/>
        <end position="76"/>
    </location>
</feature>
<dbReference type="Proteomes" id="UP000465866">
    <property type="component" value="Chromosome"/>
</dbReference>
<reference evidence="3 4" key="1">
    <citation type="journal article" date="2019" name="Emerg. Microbes Infect.">
        <title>Comprehensive subspecies identification of 175 nontuberculous mycobacteria species based on 7547 genomic profiles.</title>
        <authorList>
            <person name="Matsumoto Y."/>
            <person name="Kinjo T."/>
            <person name="Motooka D."/>
            <person name="Nabeya D."/>
            <person name="Jung N."/>
            <person name="Uechi K."/>
            <person name="Horii T."/>
            <person name="Iida T."/>
            <person name="Fujita J."/>
            <person name="Nakamura S."/>
        </authorList>
    </citation>
    <scope>NUCLEOTIDE SEQUENCE [LARGE SCALE GENOMIC DNA]</scope>
    <source>
        <strain evidence="3 4">JCM 12404</strain>
    </source>
</reference>
<evidence type="ECO:0000313" key="3">
    <source>
        <dbReference type="EMBL" id="BBX44604.1"/>
    </source>
</evidence>
<dbReference type="AlphaFoldDB" id="A0A7I7KS57"/>
<feature type="compositionally biased region" description="Polar residues" evidence="1">
    <location>
        <begin position="201"/>
        <end position="213"/>
    </location>
</feature>
<organism evidence="3 4">
    <name type="scientific">Mycobacterium cookii</name>
    <dbReference type="NCBI Taxonomy" id="1775"/>
    <lineage>
        <taxon>Bacteria</taxon>
        <taxon>Bacillati</taxon>
        <taxon>Actinomycetota</taxon>
        <taxon>Actinomycetes</taxon>
        <taxon>Mycobacteriales</taxon>
        <taxon>Mycobacteriaceae</taxon>
        <taxon>Mycobacterium</taxon>
    </lineage>
</organism>
<gene>
    <name evidence="3" type="ORF">MCOO_06190</name>
</gene>
<accession>A0A7I7KS57</accession>
<name>A0A7I7KS57_9MYCO</name>
<feature type="transmembrane region" description="Helical" evidence="2">
    <location>
        <begin position="83"/>
        <end position="100"/>
    </location>
</feature>
<sequence>MADARPGRRTLLVAQILLVLAAAGLWEVSRLTWVELRTFDGLSPPRLVTLSGAQWSSGLLPLALVLLAGAIAALAVRGWALRALAVLVAIASLAAGYLAVSTLEMPDVAVRAADLVRVPVVELVGSQRHHAGPVITLVIAVGALVGAALLMRAAATDKGASTRYVTPGARRSMARRAGDDGVNMSERMMWDALDEGHDPTEQSGESTSASGNDSAPEPDTEGR</sequence>
<feature type="transmembrane region" description="Helical" evidence="2">
    <location>
        <begin position="131"/>
        <end position="151"/>
    </location>
</feature>
<dbReference type="InterPro" id="IPR011746">
    <property type="entry name" value="Trp_synth-assoc_CHP"/>
</dbReference>
<proteinExistence type="predicted"/>
<dbReference type="InterPro" id="IPR019051">
    <property type="entry name" value="Trp_biosyn_TM_oprn/chp"/>
</dbReference>
<dbReference type="RefSeq" id="WP_163775035.1">
    <property type="nucleotide sequence ID" value="NZ_AP022569.1"/>
</dbReference>
<dbReference type="Pfam" id="PF09534">
    <property type="entry name" value="Trp_oprn_chp"/>
    <property type="match status" value="1"/>
</dbReference>